<dbReference type="HOGENOM" id="CLU_2546310_0_0_1"/>
<name>A0A0E0A925_9ORYZ</name>
<evidence type="ECO:0000313" key="1">
    <source>
        <dbReference type="EnsemblPlants" id="OGLUM06G14300.1"/>
    </source>
</evidence>
<dbReference type="Proteomes" id="UP000026961">
    <property type="component" value="Chromosome 6"/>
</dbReference>
<dbReference type="EnsemblPlants" id="OGLUM06G14300.1">
    <property type="protein sequence ID" value="OGLUM06G14300.1"/>
    <property type="gene ID" value="OGLUM06G14300"/>
</dbReference>
<reference evidence="1" key="1">
    <citation type="submission" date="2015-04" db="UniProtKB">
        <authorList>
            <consortium name="EnsemblPlants"/>
        </authorList>
    </citation>
    <scope>IDENTIFICATION</scope>
</reference>
<reference evidence="1" key="2">
    <citation type="submission" date="2018-05" db="EMBL/GenBank/DDBJ databases">
        <title>OgluRS3 (Oryza glumaepatula Reference Sequence Version 3).</title>
        <authorList>
            <person name="Zhang J."/>
            <person name="Kudrna D."/>
            <person name="Lee S."/>
            <person name="Talag J."/>
            <person name="Welchert J."/>
            <person name="Wing R.A."/>
        </authorList>
    </citation>
    <scope>NUCLEOTIDE SEQUENCE [LARGE SCALE GENOMIC DNA]</scope>
</reference>
<protein>
    <submittedName>
        <fullName evidence="1">Uncharacterized protein</fullName>
    </submittedName>
</protein>
<proteinExistence type="predicted"/>
<organism evidence="1">
    <name type="scientific">Oryza glumipatula</name>
    <dbReference type="NCBI Taxonomy" id="40148"/>
    <lineage>
        <taxon>Eukaryota</taxon>
        <taxon>Viridiplantae</taxon>
        <taxon>Streptophyta</taxon>
        <taxon>Embryophyta</taxon>
        <taxon>Tracheophyta</taxon>
        <taxon>Spermatophyta</taxon>
        <taxon>Magnoliopsida</taxon>
        <taxon>Liliopsida</taxon>
        <taxon>Poales</taxon>
        <taxon>Poaceae</taxon>
        <taxon>BOP clade</taxon>
        <taxon>Oryzoideae</taxon>
        <taxon>Oryzeae</taxon>
        <taxon>Oryzinae</taxon>
        <taxon>Oryza</taxon>
    </lineage>
</organism>
<keyword evidence="2" id="KW-1185">Reference proteome</keyword>
<dbReference type="AlphaFoldDB" id="A0A0E0A925"/>
<accession>A0A0E0A925</accession>
<dbReference type="Gramene" id="OGLUM06G14300.1">
    <property type="protein sequence ID" value="OGLUM06G14300.1"/>
    <property type="gene ID" value="OGLUM06G14300"/>
</dbReference>
<evidence type="ECO:0000313" key="2">
    <source>
        <dbReference type="Proteomes" id="UP000026961"/>
    </source>
</evidence>
<sequence length="83" mass="9411">MGGGPRPAAAVEDSVARWREAKELWDRTHQTRWNHLIERITQDFIEIIEWTYLSAFSVKTSIVVAVDRAAAAVDRKDKTTVTA</sequence>